<dbReference type="SUPFAM" id="SSF140741">
    <property type="entry name" value="RUN domain-like"/>
    <property type="match status" value="1"/>
</dbReference>
<protein>
    <submittedName>
        <fullName evidence="2">RUN domain-containing protein 1-like protein</fullName>
    </submittedName>
</protein>
<dbReference type="Gene3D" id="1.20.58.900">
    <property type="match status" value="1"/>
</dbReference>
<dbReference type="CDD" id="cd17683">
    <property type="entry name" value="RUN_RUNDC1"/>
    <property type="match status" value="1"/>
</dbReference>
<evidence type="ECO:0000313" key="3">
    <source>
        <dbReference type="Proteomes" id="UP000194236"/>
    </source>
</evidence>
<reference evidence="2 3" key="1">
    <citation type="submission" date="2017-03" db="EMBL/GenBank/DDBJ databases">
        <title>Genome Survey of Euroglyphus maynei.</title>
        <authorList>
            <person name="Arlian L.G."/>
            <person name="Morgan M.S."/>
            <person name="Rider S.D."/>
        </authorList>
    </citation>
    <scope>NUCLEOTIDE SEQUENCE [LARGE SCALE GENOMIC DNA]</scope>
    <source>
        <strain evidence="2">Arlian Lab</strain>
        <tissue evidence="2">Whole body</tissue>
    </source>
</reference>
<dbReference type="Proteomes" id="UP000194236">
    <property type="component" value="Unassembled WGS sequence"/>
</dbReference>
<dbReference type="InterPro" id="IPR037213">
    <property type="entry name" value="Run_dom_sf"/>
</dbReference>
<feature type="non-terminal residue" evidence="2">
    <location>
        <position position="1"/>
    </location>
</feature>
<dbReference type="PROSITE" id="PS50826">
    <property type="entry name" value="RUN"/>
    <property type="match status" value="1"/>
</dbReference>
<dbReference type="OrthoDB" id="6510435at2759"/>
<evidence type="ECO:0000313" key="2">
    <source>
        <dbReference type="EMBL" id="OTF76360.1"/>
    </source>
</evidence>
<feature type="domain" description="RUN" evidence="1">
    <location>
        <begin position="86"/>
        <end position="301"/>
    </location>
</feature>
<dbReference type="EMBL" id="MUJZ01037843">
    <property type="protein sequence ID" value="OTF76360.1"/>
    <property type="molecule type" value="Genomic_DNA"/>
</dbReference>
<dbReference type="InterPro" id="IPR004012">
    <property type="entry name" value="Run_dom"/>
</dbReference>
<gene>
    <name evidence="2" type="ORF">BLA29_002107</name>
</gene>
<keyword evidence="3" id="KW-1185">Reference proteome</keyword>
<sequence>RYNDSRIPFEQNVLKRTSASCARHWGDLRAHLEMAITSILDFYHKHNMNRTTIPAVNTNDTSEECTDFISLGNTALVIDNYFAYEQMTFMVRKELTVALRNLIHHGLIGHCSWLDSAVDGSNRGPMSLTSSAMTATNATTTVGHLISMGMGCFSSKATNAMMMSKQRPMHVWQLIIYYYELKNGSKFRSTPSRQLSQSFGLKAVAGHQVSSKHCLLAAIDDINDSHTRLKRSLDSHFKAFVCRALNQQMLSQWLRLILRNPTIVNECYEKWSYTASTGFEDALRQLDRLSNLRFCLPTDLAPNRNQVENFANLAEKISDRQHTKYCERFGNILNEQADIIWPQVNSRCIERMVRDGTELPSNFPKIDADMRKKIVIIFEQCGPIVRNPCIPQEWTAIKHCIRDQAFNTKLLEANGQPHLPKNVPSISLGLATAVLECTDKVVKGI</sequence>
<proteinExistence type="predicted"/>
<dbReference type="PANTHER" id="PTHR15591">
    <property type="entry name" value="RUN AND SH3 DOMAIN CONTAINING"/>
    <property type="match status" value="1"/>
</dbReference>
<name>A0A1Y3B699_EURMA</name>
<dbReference type="PANTHER" id="PTHR15591:SF19">
    <property type="entry name" value="RUN DOMAIN-CONTAINING PROTEIN 1 ISOFORM X1"/>
    <property type="match status" value="1"/>
</dbReference>
<dbReference type="InterPro" id="IPR047343">
    <property type="entry name" value="RUSC1_2"/>
</dbReference>
<evidence type="ECO:0000259" key="1">
    <source>
        <dbReference type="PROSITE" id="PS50826"/>
    </source>
</evidence>
<dbReference type="AlphaFoldDB" id="A0A1Y3B699"/>
<comment type="caution">
    <text evidence="2">The sequence shown here is derived from an EMBL/GenBank/DDBJ whole genome shotgun (WGS) entry which is preliminary data.</text>
</comment>
<dbReference type="Pfam" id="PF02759">
    <property type="entry name" value="RUN"/>
    <property type="match status" value="1"/>
</dbReference>
<dbReference type="SMART" id="SM00593">
    <property type="entry name" value="RUN"/>
    <property type="match status" value="1"/>
</dbReference>
<accession>A0A1Y3B699</accession>
<organism evidence="2 3">
    <name type="scientific">Euroglyphus maynei</name>
    <name type="common">Mayne's house dust mite</name>
    <dbReference type="NCBI Taxonomy" id="6958"/>
    <lineage>
        <taxon>Eukaryota</taxon>
        <taxon>Metazoa</taxon>
        <taxon>Ecdysozoa</taxon>
        <taxon>Arthropoda</taxon>
        <taxon>Chelicerata</taxon>
        <taxon>Arachnida</taxon>
        <taxon>Acari</taxon>
        <taxon>Acariformes</taxon>
        <taxon>Sarcoptiformes</taxon>
        <taxon>Astigmata</taxon>
        <taxon>Psoroptidia</taxon>
        <taxon>Analgoidea</taxon>
        <taxon>Pyroglyphidae</taxon>
        <taxon>Pyroglyphinae</taxon>
        <taxon>Euroglyphus</taxon>
    </lineage>
</organism>